<reference evidence="1 2" key="1">
    <citation type="submission" date="2023-07" db="EMBL/GenBank/DDBJ databases">
        <title>Functional and genomic diversity of the sorghum phyllosphere microbiome.</title>
        <authorList>
            <person name="Shade A."/>
        </authorList>
    </citation>
    <scope>NUCLEOTIDE SEQUENCE [LARGE SCALE GENOMIC DNA]</scope>
    <source>
        <strain evidence="1 2">SORGH_AS_1126</strain>
    </source>
</reference>
<name>A0ABU0UI14_9HYPH</name>
<protein>
    <submittedName>
        <fullName evidence="1">Uncharacterized protein</fullName>
    </submittedName>
</protein>
<proteinExistence type="predicted"/>
<organism evidence="1 2">
    <name type="scientific">Agrobacterium larrymoorei</name>
    <dbReference type="NCBI Taxonomy" id="160699"/>
    <lineage>
        <taxon>Bacteria</taxon>
        <taxon>Pseudomonadati</taxon>
        <taxon>Pseudomonadota</taxon>
        <taxon>Alphaproteobacteria</taxon>
        <taxon>Hyphomicrobiales</taxon>
        <taxon>Rhizobiaceae</taxon>
        <taxon>Rhizobium/Agrobacterium group</taxon>
        <taxon>Agrobacterium</taxon>
    </lineage>
</organism>
<evidence type="ECO:0000313" key="2">
    <source>
        <dbReference type="Proteomes" id="UP001224781"/>
    </source>
</evidence>
<dbReference type="EMBL" id="JAUTBL010000001">
    <property type="protein sequence ID" value="MDQ1184576.1"/>
    <property type="molecule type" value="Genomic_DNA"/>
</dbReference>
<accession>A0ABU0UI14</accession>
<sequence>MVVGQLKGWFHIRGASPIWVLSINSPNPSSTRDAIAEA</sequence>
<gene>
    <name evidence="1" type="ORF">QE408_001698</name>
</gene>
<dbReference type="Proteomes" id="UP001224781">
    <property type="component" value="Unassembled WGS sequence"/>
</dbReference>
<evidence type="ECO:0000313" key="1">
    <source>
        <dbReference type="EMBL" id="MDQ1184576.1"/>
    </source>
</evidence>
<keyword evidence="2" id="KW-1185">Reference proteome</keyword>
<comment type="caution">
    <text evidence="1">The sequence shown here is derived from an EMBL/GenBank/DDBJ whole genome shotgun (WGS) entry which is preliminary data.</text>
</comment>